<proteinExistence type="inferred from homology"/>
<dbReference type="InterPro" id="IPR029057">
    <property type="entry name" value="PRTase-like"/>
</dbReference>
<name>A0A5J4KNP8_9CHLR</name>
<comment type="caution">
    <text evidence="2">The sequence shown here is derived from an EMBL/GenBank/DDBJ whole genome shotgun (WGS) entry which is preliminary data.</text>
</comment>
<dbReference type="PANTHER" id="PTHR47505:SF1">
    <property type="entry name" value="DNA UTILIZATION PROTEIN YHGH"/>
    <property type="match status" value="1"/>
</dbReference>
<keyword evidence="3" id="KW-1185">Reference proteome</keyword>
<keyword evidence="2" id="KW-0328">Glycosyltransferase</keyword>
<comment type="similarity">
    <text evidence="1">Belongs to the ComF/GntX family.</text>
</comment>
<dbReference type="AlphaFoldDB" id="A0A5J4KNP8"/>
<organism evidence="2 3">
    <name type="scientific">Dictyobacter vulcani</name>
    <dbReference type="NCBI Taxonomy" id="2607529"/>
    <lineage>
        <taxon>Bacteria</taxon>
        <taxon>Bacillati</taxon>
        <taxon>Chloroflexota</taxon>
        <taxon>Ktedonobacteria</taxon>
        <taxon>Ktedonobacterales</taxon>
        <taxon>Dictyobacteraceae</taxon>
        <taxon>Dictyobacter</taxon>
    </lineage>
</organism>
<dbReference type="InterPro" id="IPR051910">
    <property type="entry name" value="ComF/GntX_DNA_util-trans"/>
</dbReference>
<evidence type="ECO:0000313" key="2">
    <source>
        <dbReference type="EMBL" id="GER89333.1"/>
    </source>
</evidence>
<dbReference type="SUPFAM" id="SSF53271">
    <property type="entry name" value="PRTase-like"/>
    <property type="match status" value="1"/>
</dbReference>
<dbReference type="GO" id="GO:0016757">
    <property type="term" value="F:glycosyltransferase activity"/>
    <property type="evidence" value="ECO:0007669"/>
    <property type="project" value="UniProtKB-KW"/>
</dbReference>
<evidence type="ECO:0000256" key="1">
    <source>
        <dbReference type="ARBA" id="ARBA00008007"/>
    </source>
</evidence>
<dbReference type="CDD" id="cd06223">
    <property type="entry name" value="PRTases_typeI"/>
    <property type="match status" value="1"/>
</dbReference>
<keyword evidence="2" id="KW-0808">Transferase</keyword>
<reference evidence="2 3" key="1">
    <citation type="submission" date="2019-10" db="EMBL/GenBank/DDBJ databases">
        <title>Dictyobacter vulcani sp. nov., within the class Ktedonobacteria, isolated from soil of volcanic Mt. Zao.</title>
        <authorList>
            <person name="Zheng Y."/>
            <person name="Wang C.M."/>
            <person name="Sakai Y."/>
            <person name="Abe K."/>
            <person name="Yokota A."/>
            <person name="Yabe S."/>
        </authorList>
    </citation>
    <scope>NUCLEOTIDE SEQUENCE [LARGE SCALE GENOMIC DNA]</scope>
    <source>
        <strain evidence="2 3">W12</strain>
    </source>
</reference>
<dbReference type="PANTHER" id="PTHR47505">
    <property type="entry name" value="DNA UTILIZATION PROTEIN YHGH"/>
    <property type="match status" value="1"/>
</dbReference>
<gene>
    <name evidence="2" type="ORF">KDW_34950</name>
</gene>
<dbReference type="EMBL" id="BKZW01000001">
    <property type="protein sequence ID" value="GER89333.1"/>
    <property type="molecule type" value="Genomic_DNA"/>
</dbReference>
<evidence type="ECO:0000313" key="3">
    <source>
        <dbReference type="Proteomes" id="UP000326912"/>
    </source>
</evidence>
<dbReference type="Gene3D" id="3.40.50.2020">
    <property type="match status" value="1"/>
</dbReference>
<dbReference type="InterPro" id="IPR000836">
    <property type="entry name" value="PRTase_dom"/>
</dbReference>
<protein>
    <submittedName>
        <fullName evidence="2">Amidophosphoribosyltransferase</fullName>
    </submittedName>
</protein>
<dbReference type="Proteomes" id="UP000326912">
    <property type="component" value="Unassembled WGS sequence"/>
</dbReference>
<accession>A0A5J4KNP8</accession>
<sequence length="215" mass="23439">MLCDTCLLAIPWLQPPLCRLCGLPQLAGQACRRCLYHPLQLSGLRAISSYQEPLRSSIHALKYNGNTRLADPLGVLQAQAYQRHHLDADLIIPVPLHQERLRQRGYNQAALLAQSCAATLQIPLETTLLYRGKTTSTQVALTALERRENLRGAFYCAPDSTTKTVFKRKILIIDDVSTTGATLEACAAPLFAAGAQAVWGLVLARPIVTKATGPA</sequence>